<proteinExistence type="predicted"/>
<gene>
    <name evidence="1" type="ORF">KFS80_15160</name>
</gene>
<comment type="caution">
    <text evidence="1">The sequence shown here is derived from an EMBL/GenBank/DDBJ whole genome shotgun (WGS) entry which is preliminary data.</text>
</comment>
<keyword evidence="2" id="KW-1185">Reference proteome</keyword>
<sequence>MKSKTAKYCNAACRNSARNESRRVTYLYNATNSPFFQELARQAIRARTELIFEGFTEEDLGALYDVYALAQKYNGYGERKSAGLAPFELSHICPVRGETTVGLFRADNLVIAPRGLNRSHSVRHFSGGASISRAKVSPRHFLGRDSNQKEVIERIIKIIGEDTVLAVVESRKIQPAKRHALVCWLREHLDHDNPDHAKHFAILESASATVLAGIKREVQGKEALDGSGWSPRMSDEVTVLLAEWERIGKAYRPDILPAIERLRFIEAGTSRRLRLEFEIDDAGIQMVFDMLHGKPVSTVKPLIDAVLDKALSNDMVYQPTLELKALGAVVVPRVLGCFSSELDGELISFVPRLTGLDPHADDVPLWSL</sequence>
<evidence type="ECO:0000313" key="1">
    <source>
        <dbReference type="EMBL" id="MBS4079628.1"/>
    </source>
</evidence>
<name>A0ABS5MZ84_9PSED</name>
<protein>
    <submittedName>
        <fullName evidence="1">Uncharacterized protein</fullName>
    </submittedName>
</protein>
<accession>A0ABS5MZ84</accession>
<dbReference type="RefSeq" id="WP_212545206.1">
    <property type="nucleotide sequence ID" value="NZ_JAGYHF010000007.1"/>
</dbReference>
<reference evidence="1 2" key="1">
    <citation type="submission" date="2021-04" db="EMBL/GenBank/DDBJ databases">
        <title>Pseudomonas rustica sp. nov. isolated from raw milk.</title>
        <authorList>
            <person name="Fiedler G."/>
            <person name="Gieschler S."/>
            <person name="Kabisch J."/>
            <person name="Grimmler C."/>
            <person name="Brinks E."/>
            <person name="Wagner N."/>
            <person name="Hetzer B."/>
            <person name="Franz C.M.A.P."/>
            <person name="Boehnlein C."/>
        </authorList>
    </citation>
    <scope>NUCLEOTIDE SEQUENCE [LARGE SCALE GENOMIC DNA]</scope>
    <source>
        <strain evidence="1 2">MBT-4</strain>
    </source>
</reference>
<dbReference type="Proteomes" id="UP000676035">
    <property type="component" value="Unassembled WGS sequence"/>
</dbReference>
<organism evidence="1 2">
    <name type="scientific">Pseudomonas rustica</name>
    <dbReference type="NCBI Taxonomy" id="2827099"/>
    <lineage>
        <taxon>Bacteria</taxon>
        <taxon>Pseudomonadati</taxon>
        <taxon>Pseudomonadota</taxon>
        <taxon>Gammaproteobacteria</taxon>
        <taxon>Pseudomonadales</taxon>
        <taxon>Pseudomonadaceae</taxon>
        <taxon>Pseudomonas</taxon>
    </lineage>
</organism>
<evidence type="ECO:0000313" key="2">
    <source>
        <dbReference type="Proteomes" id="UP000676035"/>
    </source>
</evidence>
<dbReference type="EMBL" id="JAGYHF010000007">
    <property type="protein sequence ID" value="MBS4079628.1"/>
    <property type="molecule type" value="Genomic_DNA"/>
</dbReference>